<dbReference type="GO" id="GO:0008168">
    <property type="term" value="F:methyltransferase activity"/>
    <property type="evidence" value="ECO:0007669"/>
    <property type="project" value="UniProtKB-KW"/>
</dbReference>
<feature type="transmembrane region" description="Helical" evidence="5">
    <location>
        <begin position="67"/>
        <end position="86"/>
    </location>
</feature>
<gene>
    <name evidence="6" type="ORF">KL86DPRO_20059</name>
</gene>
<keyword evidence="6" id="KW-0808">Transferase</keyword>
<feature type="transmembrane region" description="Helical" evidence="5">
    <location>
        <begin position="36"/>
        <end position="55"/>
    </location>
</feature>
<dbReference type="AlphaFoldDB" id="A0A212JU24"/>
<organism evidence="6">
    <name type="scientific">uncultured delta proteobacterium</name>
    <dbReference type="NCBI Taxonomy" id="34034"/>
    <lineage>
        <taxon>Bacteria</taxon>
        <taxon>Deltaproteobacteria</taxon>
        <taxon>environmental samples</taxon>
    </lineage>
</organism>
<evidence type="ECO:0000313" key="6">
    <source>
        <dbReference type="EMBL" id="SBW02940.1"/>
    </source>
</evidence>
<keyword evidence="3 5" id="KW-1133">Transmembrane helix</keyword>
<accession>A0A212JU24</accession>
<name>A0A212JU24_9DELT</name>
<dbReference type="Pfam" id="PF04191">
    <property type="entry name" value="PEMT"/>
    <property type="match status" value="1"/>
</dbReference>
<dbReference type="Gene3D" id="1.20.120.1630">
    <property type="match status" value="1"/>
</dbReference>
<evidence type="ECO:0000256" key="5">
    <source>
        <dbReference type="SAM" id="Phobius"/>
    </source>
</evidence>
<feature type="transmembrane region" description="Helical" evidence="5">
    <location>
        <begin position="125"/>
        <end position="151"/>
    </location>
</feature>
<dbReference type="InterPro" id="IPR052527">
    <property type="entry name" value="Metal_cation-efflux_comp"/>
</dbReference>
<keyword evidence="2 5" id="KW-0812">Transmembrane</keyword>
<comment type="subcellular location">
    <subcellularLocation>
        <location evidence="1">Endomembrane system</location>
        <topology evidence="1">Multi-pass membrane protein</topology>
    </subcellularLocation>
</comment>
<evidence type="ECO:0000256" key="1">
    <source>
        <dbReference type="ARBA" id="ARBA00004127"/>
    </source>
</evidence>
<proteinExistence type="predicted"/>
<evidence type="ECO:0000256" key="3">
    <source>
        <dbReference type="ARBA" id="ARBA00022989"/>
    </source>
</evidence>
<dbReference type="PANTHER" id="PTHR43847:SF1">
    <property type="entry name" value="BLL3993 PROTEIN"/>
    <property type="match status" value="1"/>
</dbReference>
<dbReference type="GO" id="GO:0012505">
    <property type="term" value="C:endomembrane system"/>
    <property type="evidence" value="ECO:0007669"/>
    <property type="project" value="UniProtKB-SubCell"/>
</dbReference>
<sequence>MNTTLPALLIYALWIALVVYLIAAGSKAKRDAKPHLGQSFLLMFAMMAAFALPFVPSFRFLSAAASPVRGGIGLALAALGTVFFVWSRQTLGRNWSQTVSAKEGHELVTRGPYAYVRHPMYASGILSCLGSALAAGGCFVFLLLLLTPLFLWRVGAEDRLLARQFPDAFPAYKKRTKALIPFLW</sequence>
<evidence type="ECO:0000256" key="2">
    <source>
        <dbReference type="ARBA" id="ARBA00022692"/>
    </source>
</evidence>
<keyword evidence="6" id="KW-0489">Methyltransferase</keyword>
<feature type="transmembrane region" description="Helical" evidence="5">
    <location>
        <begin position="6"/>
        <end position="24"/>
    </location>
</feature>
<dbReference type="InterPro" id="IPR007318">
    <property type="entry name" value="Phopholipid_MeTrfase"/>
</dbReference>
<reference evidence="6" key="1">
    <citation type="submission" date="2016-04" db="EMBL/GenBank/DDBJ databases">
        <authorList>
            <person name="Evans L.H."/>
            <person name="Alamgir A."/>
            <person name="Owens N."/>
            <person name="Weber N.D."/>
            <person name="Virtaneva K."/>
            <person name="Barbian K."/>
            <person name="Babar A."/>
            <person name="Rosenke K."/>
        </authorList>
    </citation>
    <scope>NUCLEOTIDE SEQUENCE</scope>
    <source>
        <strain evidence="6">86</strain>
    </source>
</reference>
<dbReference type="EMBL" id="FLUQ01000002">
    <property type="protein sequence ID" value="SBW02940.1"/>
    <property type="molecule type" value="Genomic_DNA"/>
</dbReference>
<keyword evidence="4 5" id="KW-0472">Membrane</keyword>
<dbReference type="GO" id="GO:0032259">
    <property type="term" value="P:methylation"/>
    <property type="evidence" value="ECO:0007669"/>
    <property type="project" value="UniProtKB-KW"/>
</dbReference>
<dbReference type="PANTHER" id="PTHR43847">
    <property type="entry name" value="BLL3993 PROTEIN"/>
    <property type="match status" value="1"/>
</dbReference>
<protein>
    <submittedName>
        <fullName evidence="6">Isoprenylcysteine carboxyl methyltransferase</fullName>
    </submittedName>
</protein>
<evidence type="ECO:0000256" key="4">
    <source>
        <dbReference type="ARBA" id="ARBA00023136"/>
    </source>
</evidence>